<evidence type="ECO:0000313" key="7">
    <source>
        <dbReference type="EMBL" id="MXO88854.1"/>
    </source>
</evidence>
<dbReference type="FunFam" id="3.90.76.10:FF:000001">
    <property type="entry name" value="Oligopeptide ABC transporter substrate-binding protein"/>
    <property type="match status" value="1"/>
</dbReference>
<dbReference type="GO" id="GO:1904680">
    <property type="term" value="F:peptide transmembrane transporter activity"/>
    <property type="evidence" value="ECO:0007669"/>
    <property type="project" value="TreeGrafter"/>
</dbReference>
<dbReference type="Gene3D" id="3.90.76.10">
    <property type="entry name" value="Dipeptide-binding Protein, Domain 1"/>
    <property type="match status" value="1"/>
</dbReference>
<keyword evidence="4 5" id="KW-0732">Signal</keyword>
<dbReference type="InterPro" id="IPR000914">
    <property type="entry name" value="SBP_5_dom"/>
</dbReference>
<dbReference type="Gene3D" id="3.10.105.10">
    <property type="entry name" value="Dipeptide-binding Protein, Domain 3"/>
    <property type="match status" value="1"/>
</dbReference>
<dbReference type="RefSeq" id="WP_160591358.1">
    <property type="nucleotide sequence ID" value="NZ_BAAAFP010000003.1"/>
</dbReference>
<dbReference type="GO" id="GO:0043190">
    <property type="term" value="C:ATP-binding cassette (ABC) transporter complex"/>
    <property type="evidence" value="ECO:0007669"/>
    <property type="project" value="InterPro"/>
</dbReference>
<comment type="similarity">
    <text evidence="2">Belongs to the bacterial solute-binding protein 5 family.</text>
</comment>
<comment type="subcellular location">
    <subcellularLocation>
        <location evidence="1">Periplasm</location>
    </subcellularLocation>
</comment>
<evidence type="ECO:0000256" key="3">
    <source>
        <dbReference type="ARBA" id="ARBA00022448"/>
    </source>
</evidence>
<dbReference type="SUPFAM" id="SSF53850">
    <property type="entry name" value="Periplasmic binding protein-like II"/>
    <property type="match status" value="1"/>
</dbReference>
<evidence type="ECO:0000259" key="6">
    <source>
        <dbReference type="Pfam" id="PF00496"/>
    </source>
</evidence>
<accession>A0A844ZMU3</accession>
<name>A0A844ZMU3_9SPHN</name>
<dbReference type="OrthoDB" id="8144963at2"/>
<dbReference type="PIRSF" id="PIRSF002741">
    <property type="entry name" value="MppA"/>
    <property type="match status" value="1"/>
</dbReference>
<dbReference type="InterPro" id="IPR039424">
    <property type="entry name" value="SBP_5"/>
</dbReference>
<keyword evidence="8" id="KW-1185">Reference proteome</keyword>
<dbReference type="PANTHER" id="PTHR30290">
    <property type="entry name" value="PERIPLASMIC BINDING COMPONENT OF ABC TRANSPORTER"/>
    <property type="match status" value="1"/>
</dbReference>
<dbReference type="AlphaFoldDB" id="A0A844ZMU3"/>
<evidence type="ECO:0000256" key="5">
    <source>
        <dbReference type="SAM" id="SignalP"/>
    </source>
</evidence>
<dbReference type="GO" id="GO:0030288">
    <property type="term" value="C:outer membrane-bounded periplasmic space"/>
    <property type="evidence" value="ECO:0007669"/>
    <property type="project" value="UniProtKB-ARBA"/>
</dbReference>
<protein>
    <submittedName>
        <fullName evidence="7">Peptide ABC transporter substrate-binding protein</fullName>
    </submittedName>
</protein>
<sequence>MIAAFRTFANLATIFAAALALAACGSGERETDRAAAEGIILIGNGGEPQTLDPHLATGNPEAHILNEMFEGLTVANPDDPATPAPGVAESWEHDGSFTSWTFHLRDNATWTNGDPVVAGDFLYAWQRVLSPELGAQDSSAFYFIRNAEPFNLGQISDFSQVGVRAPDDRTLVVDLIRPVPTFPFLTSAPIMSPLSQRAVEAHGTMTDRQNPWATLENFVTNGPFMMKAWTVNQMIELEKNPDYWDAANVRLNGARFFPVDNVGTEENLFQDGRLHVTGTIPPDKIPGYRDRQAPELVSDPMLAPYFYYVNVERPPLDNVLVRRALSLAIDRQMLVDRVVQGGQLPAGGYMPPGYPDYQAAPPIAVHVEEARRLLAEAGYPGGEGFPRFEILINTSEAHRKIAEALQEMWRTNLGIDVGIYNQEWRVYLDALLGSDFALARASLVMTDPDIYSPLEAFTTDGSRNMGKWKNPRFNQLMDQAEGETDIPRRNALLQQAEQVMIEDLPIIPIYWGRQNYLLDPQVRGWVPNIYSRHPLKHVYFEN</sequence>
<feature type="domain" description="Solute-binding protein family 5" evidence="6">
    <location>
        <begin position="83"/>
        <end position="461"/>
    </location>
</feature>
<feature type="chain" id="PRO_5032749879" evidence="5">
    <location>
        <begin position="23"/>
        <end position="542"/>
    </location>
</feature>
<dbReference type="InterPro" id="IPR030678">
    <property type="entry name" value="Peptide/Ni-bd"/>
</dbReference>
<keyword evidence="3" id="KW-0813">Transport</keyword>
<reference evidence="7 8" key="1">
    <citation type="submission" date="2019-12" db="EMBL/GenBank/DDBJ databases">
        <title>Genomic-based taxomic classification of the family Erythrobacteraceae.</title>
        <authorList>
            <person name="Xu L."/>
        </authorList>
    </citation>
    <scope>NUCLEOTIDE SEQUENCE [LARGE SCALE GENOMIC DNA]</scope>
    <source>
        <strain evidence="7 8">JCM 16339</strain>
    </source>
</reference>
<evidence type="ECO:0000256" key="1">
    <source>
        <dbReference type="ARBA" id="ARBA00004418"/>
    </source>
</evidence>
<organism evidence="7 8">
    <name type="scientific">Alteraurantiacibacter aestuarii</name>
    <dbReference type="NCBI Taxonomy" id="650004"/>
    <lineage>
        <taxon>Bacteria</taxon>
        <taxon>Pseudomonadati</taxon>
        <taxon>Pseudomonadota</taxon>
        <taxon>Alphaproteobacteria</taxon>
        <taxon>Sphingomonadales</taxon>
        <taxon>Erythrobacteraceae</taxon>
        <taxon>Alteraurantiacibacter</taxon>
    </lineage>
</organism>
<dbReference type="Gene3D" id="3.40.190.10">
    <property type="entry name" value="Periplasmic binding protein-like II"/>
    <property type="match status" value="1"/>
</dbReference>
<dbReference type="CDD" id="cd08504">
    <property type="entry name" value="PBP2_OppA"/>
    <property type="match status" value="1"/>
</dbReference>
<dbReference type="Proteomes" id="UP000435243">
    <property type="component" value="Unassembled WGS sequence"/>
</dbReference>
<evidence type="ECO:0000313" key="8">
    <source>
        <dbReference type="Proteomes" id="UP000435243"/>
    </source>
</evidence>
<dbReference type="PROSITE" id="PS51257">
    <property type="entry name" value="PROKAR_LIPOPROTEIN"/>
    <property type="match status" value="1"/>
</dbReference>
<gene>
    <name evidence="7" type="ORF">GRI32_08890</name>
</gene>
<evidence type="ECO:0000256" key="2">
    <source>
        <dbReference type="ARBA" id="ARBA00005695"/>
    </source>
</evidence>
<dbReference type="Pfam" id="PF00496">
    <property type="entry name" value="SBP_bac_5"/>
    <property type="match status" value="1"/>
</dbReference>
<feature type="signal peptide" evidence="5">
    <location>
        <begin position="1"/>
        <end position="22"/>
    </location>
</feature>
<proteinExistence type="inferred from homology"/>
<comment type="caution">
    <text evidence="7">The sequence shown here is derived from an EMBL/GenBank/DDBJ whole genome shotgun (WGS) entry which is preliminary data.</text>
</comment>
<dbReference type="EMBL" id="WTYY01000004">
    <property type="protein sequence ID" value="MXO88854.1"/>
    <property type="molecule type" value="Genomic_DNA"/>
</dbReference>
<dbReference type="PANTHER" id="PTHR30290:SF10">
    <property type="entry name" value="PERIPLASMIC OLIGOPEPTIDE-BINDING PROTEIN-RELATED"/>
    <property type="match status" value="1"/>
</dbReference>
<evidence type="ECO:0000256" key="4">
    <source>
        <dbReference type="ARBA" id="ARBA00022729"/>
    </source>
</evidence>
<dbReference type="GO" id="GO:0015833">
    <property type="term" value="P:peptide transport"/>
    <property type="evidence" value="ECO:0007669"/>
    <property type="project" value="TreeGrafter"/>
</dbReference>